<dbReference type="PROSITE" id="PS50819">
    <property type="entry name" value="INTEIN_ENDONUCLEASE"/>
    <property type="match status" value="1"/>
</dbReference>
<dbReference type="Gene3D" id="3.10.28.10">
    <property type="entry name" value="Homing endonucleases"/>
    <property type="match status" value="1"/>
</dbReference>
<dbReference type="GO" id="GO:0004519">
    <property type="term" value="F:endonuclease activity"/>
    <property type="evidence" value="ECO:0007669"/>
    <property type="project" value="InterPro"/>
</dbReference>
<feature type="domain" description="DOD-type homing endonuclease" evidence="1">
    <location>
        <begin position="13"/>
        <end position="158"/>
    </location>
</feature>
<comment type="caution">
    <text evidence="2">The sequence shown here is derived from an EMBL/GenBank/DDBJ whole genome shotgun (WGS) entry which is preliminary data.</text>
</comment>
<dbReference type="InterPro" id="IPR004042">
    <property type="entry name" value="Intein_endonuc_central"/>
</dbReference>
<dbReference type="InterPro" id="IPR004860">
    <property type="entry name" value="LAGLIDADG_dom"/>
</dbReference>
<dbReference type="EMBL" id="QMQA01000185">
    <property type="protein sequence ID" value="RLE12179.1"/>
    <property type="molecule type" value="Genomic_DNA"/>
</dbReference>
<dbReference type="Pfam" id="PF14528">
    <property type="entry name" value="LAGLIDADG_3"/>
    <property type="match status" value="1"/>
</dbReference>
<gene>
    <name evidence="2" type="ORF">DRJ04_06670</name>
</gene>
<evidence type="ECO:0000313" key="3">
    <source>
        <dbReference type="Proteomes" id="UP000280417"/>
    </source>
</evidence>
<protein>
    <recommendedName>
        <fullName evidence="1">DOD-type homing endonuclease domain-containing protein</fullName>
    </recommendedName>
</protein>
<dbReference type="SUPFAM" id="SSF55608">
    <property type="entry name" value="Homing endonucleases"/>
    <property type="match status" value="1"/>
</dbReference>
<sequence>MVICGKEKYIGYVCGMLYGRGMISLNAKYGNYLILFESGKKHLAEVFLSYLNMFAIKKARMGMKKRGDKKSFVVSLYSKADVELFKELGFVSNGKKHVPSLCTENAVFRKFFLRGILDSKATIQVRVSQGKKRVCLRIFSMSLDFLEDVRELLLLEGIKSIVYRSGTCYCLEINGKTKLWLLIKKVGFEDEEKTMKLRKELEYVPVHVHEMMNQTV</sequence>
<reference evidence="2 3" key="1">
    <citation type="submission" date="2018-06" db="EMBL/GenBank/DDBJ databases">
        <title>Extensive metabolic versatility and redundancy in microbially diverse, dynamic hydrothermal sediments.</title>
        <authorList>
            <person name="Dombrowski N."/>
            <person name="Teske A."/>
            <person name="Baker B.J."/>
        </authorList>
    </citation>
    <scope>NUCLEOTIDE SEQUENCE [LARGE SCALE GENOMIC DNA]</scope>
    <source>
        <strain evidence="2">B3_G15</strain>
    </source>
</reference>
<organism evidence="2 3">
    <name type="scientific">Aerophobetes bacterium</name>
    <dbReference type="NCBI Taxonomy" id="2030807"/>
    <lineage>
        <taxon>Bacteria</taxon>
        <taxon>Candidatus Aerophobota</taxon>
    </lineage>
</organism>
<evidence type="ECO:0000313" key="2">
    <source>
        <dbReference type="EMBL" id="RLE12179.1"/>
    </source>
</evidence>
<accession>A0A662DDC4</accession>
<dbReference type="Proteomes" id="UP000280417">
    <property type="component" value="Unassembled WGS sequence"/>
</dbReference>
<name>A0A662DDC4_UNCAE</name>
<dbReference type="InterPro" id="IPR027434">
    <property type="entry name" value="Homing_endonucl"/>
</dbReference>
<dbReference type="AlphaFoldDB" id="A0A662DDC4"/>
<evidence type="ECO:0000259" key="1">
    <source>
        <dbReference type="PROSITE" id="PS50819"/>
    </source>
</evidence>
<proteinExistence type="predicted"/>